<reference evidence="10" key="1">
    <citation type="journal article" date="2016" name="Nature">
        <title>The genome of the seagrass Zostera marina reveals angiosperm adaptation to the sea.</title>
        <authorList>
            <person name="Olsen J.L."/>
            <person name="Rouze P."/>
            <person name="Verhelst B."/>
            <person name="Lin Y.-C."/>
            <person name="Bayer T."/>
            <person name="Collen J."/>
            <person name="Dattolo E."/>
            <person name="De Paoli E."/>
            <person name="Dittami S."/>
            <person name="Maumus F."/>
            <person name="Michel G."/>
            <person name="Kersting A."/>
            <person name="Lauritano C."/>
            <person name="Lohaus R."/>
            <person name="Toepel M."/>
            <person name="Tonon T."/>
            <person name="Vanneste K."/>
            <person name="Amirebrahimi M."/>
            <person name="Brakel J."/>
            <person name="Bostroem C."/>
            <person name="Chovatia M."/>
            <person name="Grimwood J."/>
            <person name="Jenkins J.W."/>
            <person name="Jueterbock A."/>
            <person name="Mraz A."/>
            <person name="Stam W.T."/>
            <person name="Tice H."/>
            <person name="Bornberg-Bauer E."/>
            <person name="Green P.J."/>
            <person name="Pearson G.A."/>
            <person name="Procaccini G."/>
            <person name="Duarte C.M."/>
            <person name="Schmutz J."/>
            <person name="Reusch T.B.H."/>
            <person name="Van de Peer Y."/>
        </authorList>
    </citation>
    <scope>NUCLEOTIDE SEQUENCE [LARGE SCALE GENOMIC DNA]</scope>
    <source>
        <strain evidence="10">cv. Finnish</strain>
    </source>
</reference>
<dbReference type="AlphaFoldDB" id="A0A0K9PUH6"/>
<feature type="domain" description="HTH myb-type" evidence="8">
    <location>
        <begin position="10"/>
        <end position="66"/>
    </location>
</feature>
<feature type="domain" description="HTH myb-type" evidence="8">
    <location>
        <begin position="113"/>
        <end position="141"/>
    </location>
</feature>
<dbReference type="GO" id="GO:0003677">
    <property type="term" value="F:DNA binding"/>
    <property type="evidence" value="ECO:0007669"/>
    <property type="project" value="UniProtKB-KW"/>
</dbReference>
<dbReference type="InterPro" id="IPR015495">
    <property type="entry name" value="Myb_TF_plants"/>
</dbReference>
<dbReference type="InterPro" id="IPR009057">
    <property type="entry name" value="Homeodomain-like_sf"/>
</dbReference>
<dbReference type="InterPro" id="IPR017930">
    <property type="entry name" value="Myb_dom"/>
</dbReference>
<keyword evidence="2" id="KW-0677">Repeat</keyword>
<comment type="caution">
    <text evidence="9">The sequence shown here is derived from an EMBL/GenBank/DDBJ whole genome shotgun (WGS) entry which is preliminary data.</text>
</comment>
<evidence type="ECO:0000313" key="9">
    <source>
        <dbReference type="EMBL" id="KMZ72631.1"/>
    </source>
</evidence>
<keyword evidence="3" id="KW-0805">Transcription regulation</keyword>
<dbReference type="OrthoDB" id="2143914at2759"/>
<dbReference type="CDD" id="cd00167">
    <property type="entry name" value="SANT"/>
    <property type="match status" value="2"/>
</dbReference>
<dbReference type="PANTHER" id="PTHR47994">
    <property type="entry name" value="F14D16.11-RELATED"/>
    <property type="match status" value="1"/>
</dbReference>
<dbReference type="FunFam" id="1.10.10.60:FF:000001">
    <property type="entry name" value="MYB-related transcription factor"/>
    <property type="match status" value="1"/>
</dbReference>
<keyword evidence="10" id="KW-1185">Reference proteome</keyword>
<feature type="domain" description="Myb-like" evidence="7">
    <location>
        <begin position="63"/>
        <end position="137"/>
    </location>
</feature>
<evidence type="ECO:0000313" key="10">
    <source>
        <dbReference type="Proteomes" id="UP000036987"/>
    </source>
</evidence>
<protein>
    <submittedName>
        <fullName evidence="9">Myb domain protein 9</fullName>
    </submittedName>
</protein>
<dbReference type="Gene3D" id="1.10.10.60">
    <property type="entry name" value="Homeodomain-like"/>
    <property type="match status" value="2"/>
</dbReference>
<comment type="subcellular location">
    <subcellularLocation>
        <location evidence="1">Nucleus</location>
    </subcellularLocation>
</comment>
<accession>A0A0K9PUH6</accession>
<evidence type="ECO:0000259" key="7">
    <source>
        <dbReference type="PROSITE" id="PS50090"/>
    </source>
</evidence>
<dbReference type="STRING" id="29655.A0A0K9PUH6"/>
<evidence type="ECO:0000256" key="2">
    <source>
        <dbReference type="ARBA" id="ARBA00022737"/>
    </source>
</evidence>
<evidence type="ECO:0000259" key="8">
    <source>
        <dbReference type="PROSITE" id="PS51294"/>
    </source>
</evidence>
<organism evidence="9 10">
    <name type="scientific">Zostera marina</name>
    <name type="common">Eelgrass</name>
    <dbReference type="NCBI Taxonomy" id="29655"/>
    <lineage>
        <taxon>Eukaryota</taxon>
        <taxon>Viridiplantae</taxon>
        <taxon>Streptophyta</taxon>
        <taxon>Embryophyta</taxon>
        <taxon>Tracheophyta</taxon>
        <taxon>Spermatophyta</taxon>
        <taxon>Magnoliopsida</taxon>
        <taxon>Liliopsida</taxon>
        <taxon>Zosteraceae</taxon>
        <taxon>Zostera</taxon>
    </lineage>
</organism>
<dbReference type="SUPFAM" id="SSF46689">
    <property type="entry name" value="Homeodomain-like"/>
    <property type="match status" value="2"/>
</dbReference>
<dbReference type="PANTHER" id="PTHR47994:SF5">
    <property type="entry name" value="F14D16.11-RELATED"/>
    <property type="match status" value="1"/>
</dbReference>
<evidence type="ECO:0000256" key="4">
    <source>
        <dbReference type="ARBA" id="ARBA00023125"/>
    </source>
</evidence>
<dbReference type="SMART" id="SM00717">
    <property type="entry name" value="SANT"/>
    <property type="match status" value="2"/>
</dbReference>
<dbReference type="Proteomes" id="UP000036987">
    <property type="component" value="Unassembled WGS sequence"/>
</dbReference>
<sequence length="368" mass="40580">MGRSPCCYDQASLKKGPWTTEEDDKLVSCVKKHGHGNWREIPKLGGLNRCSKSCRLRWTNYLRPDIKRGKFSDEEEQTIIDLHSVLGNKSVSWLISLFIYSSVRFVMFWRTCRWSTIASRLSGRTDNEIKNYWNTHIRKKLIHMGIDPVTHQPRPNVSLISNLPNLLAMAATAGRNMAAPPLNGDAAQLATHQLVQTLVQVLAGSSSSPAMMGPDVRLFPLNNHDNMSNYLQPWSSSTQDPNLYCGFSIGGVGGSSGGGGEVVPSGHVEDGLLSNVFNVETNTNINNSIATTNYSSSTVTTTATNLVSNSPEENLAVDQNQINEFGSTICTPTPTISDSSRGVLDIDDLTCEHYWKEFLDQTTWPSLL</sequence>
<feature type="domain" description="Myb-like" evidence="7">
    <location>
        <begin position="10"/>
        <end position="62"/>
    </location>
</feature>
<keyword evidence="4" id="KW-0238">DNA-binding</keyword>
<keyword evidence="6" id="KW-0539">Nucleus</keyword>
<evidence type="ECO:0000256" key="1">
    <source>
        <dbReference type="ARBA" id="ARBA00004123"/>
    </source>
</evidence>
<dbReference type="EMBL" id="LFYR01000621">
    <property type="protein sequence ID" value="KMZ72631.1"/>
    <property type="molecule type" value="Genomic_DNA"/>
</dbReference>
<dbReference type="PROSITE" id="PS51294">
    <property type="entry name" value="HTH_MYB"/>
    <property type="match status" value="2"/>
</dbReference>
<dbReference type="InterPro" id="IPR001005">
    <property type="entry name" value="SANT/Myb"/>
</dbReference>
<proteinExistence type="predicted"/>
<evidence type="ECO:0000256" key="6">
    <source>
        <dbReference type="ARBA" id="ARBA00023242"/>
    </source>
</evidence>
<dbReference type="GO" id="GO:0005634">
    <property type="term" value="C:nucleus"/>
    <property type="evidence" value="ECO:0007669"/>
    <property type="project" value="UniProtKB-SubCell"/>
</dbReference>
<gene>
    <name evidence="9" type="ORF">ZOSMA_160G00050</name>
</gene>
<dbReference type="PROSITE" id="PS50090">
    <property type="entry name" value="MYB_LIKE"/>
    <property type="match status" value="2"/>
</dbReference>
<keyword evidence="5" id="KW-0804">Transcription</keyword>
<dbReference type="Pfam" id="PF00249">
    <property type="entry name" value="Myb_DNA-binding"/>
    <property type="match status" value="2"/>
</dbReference>
<evidence type="ECO:0000256" key="5">
    <source>
        <dbReference type="ARBA" id="ARBA00023163"/>
    </source>
</evidence>
<name>A0A0K9PUH6_ZOSMR</name>
<evidence type="ECO:0000256" key="3">
    <source>
        <dbReference type="ARBA" id="ARBA00023015"/>
    </source>
</evidence>